<proteinExistence type="predicted"/>
<dbReference type="AlphaFoldDB" id="A0A4W3GND2"/>
<dbReference type="GO" id="GO:0005509">
    <property type="term" value="F:calcium ion binding"/>
    <property type="evidence" value="ECO:0007669"/>
    <property type="project" value="InterPro"/>
</dbReference>
<keyword evidence="4" id="KW-1185">Reference proteome</keyword>
<name>A0A4W3GND2_CALMI</name>
<organism evidence="3 4">
    <name type="scientific">Callorhinchus milii</name>
    <name type="common">Ghost shark</name>
    <dbReference type="NCBI Taxonomy" id="7868"/>
    <lineage>
        <taxon>Eukaryota</taxon>
        <taxon>Metazoa</taxon>
        <taxon>Chordata</taxon>
        <taxon>Craniata</taxon>
        <taxon>Vertebrata</taxon>
        <taxon>Chondrichthyes</taxon>
        <taxon>Holocephali</taxon>
        <taxon>Chimaeriformes</taxon>
        <taxon>Callorhinchidae</taxon>
        <taxon>Callorhinchus</taxon>
    </lineage>
</organism>
<reference evidence="4" key="2">
    <citation type="journal article" date="2007" name="PLoS Biol.">
        <title>Survey sequencing and comparative analysis of the elephant shark (Callorhinchus milii) genome.</title>
        <authorList>
            <person name="Venkatesh B."/>
            <person name="Kirkness E.F."/>
            <person name="Loh Y.H."/>
            <person name="Halpern A.L."/>
            <person name="Lee A.P."/>
            <person name="Johnson J."/>
            <person name="Dandona N."/>
            <person name="Viswanathan L.D."/>
            <person name="Tay A."/>
            <person name="Venter J.C."/>
            <person name="Strausberg R.L."/>
            <person name="Brenner S."/>
        </authorList>
    </citation>
    <scope>NUCLEOTIDE SEQUENCE [LARGE SCALE GENOMIC DNA]</scope>
</reference>
<dbReference type="InterPro" id="IPR002048">
    <property type="entry name" value="EF_hand_dom"/>
</dbReference>
<evidence type="ECO:0000259" key="2">
    <source>
        <dbReference type="PROSITE" id="PS50222"/>
    </source>
</evidence>
<dbReference type="Proteomes" id="UP000314986">
    <property type="component" value="Unassembled WGS sequence"/>
</dbReference>
<reference evidence="4" key="3">
    <citation type="journal article" date="2014" name="Nature">
        <title>Elephant shark genome provides unique insights into gnathostome evolution.</title>
        <authorList>
            <consortium name="International Elephant Shark Genome Sequencing Consortium"/>
            <person name="Venkatesh B."/>
            <person name="Lee A.P."/>
            <person name="Ravi V."/>
            <person name="Maurya A.K."/>
            <person name="Lian M.M."/>
            <person name="Swann J.B."/>
            <person name="Ohta Y."/>
            <person name="Flajnik M.F."/>
            <person name="Sutoh Y."/>
            <person name="Kasahara M."/>
            <person name="Hoon S."/>
            <person name="Gangu V."/>
            <person name="Roy S.W."/>
            <person name="Irimia M."/>
            <person name="Korzh V."/>
            <person name="Kondrychyn I."/>
            <person name="Lim Z.W."/>
            <person name="Tay B.H."/>
            <person name="Tohari S."/>
            <person name="Kong K.W."/>
            <person name="Ho S."/>
            <person name="Lorente-Galdos B."/>
            <person name="Quilez J."/>
            <person name="Marques-Bonet T."/>
            <person name="Raney B.J."/>
            <person name="Ingham P.W."/>
            <person name="Tay A."/>
            <person name="Hillier L.W."/>
            <person name="Minx P."/>
            <person name="Boehm T."/>
            <person name="Wilson R.K."/>
            <person name="Brenner S."/>
            <person name="Warren W.C."/>
        </authorList>
    </citation>
    <scope>NUCLEOTIDE SEQUENCE [LARGE SCALE GENOMIC DNA]</scope>
</reference>
<dbReference type="InterPro" id="IPR018247">
    <property type="entry name" value="EF_Hand_1_Ca_BS"/>
</dbReference>
<evidence type="ECO:0000313" key="4">
    <source>
        <dbReference type="Proteomes" id="UP000314986"/>
    </source>
</evidence>
<protein>
    <recommendedName>
        <fullName evidence="2">EF-hand domain-containing protein</fullName>
    </recommendedName>
</protein>
<dbReference type="PROSITE" id="PS00018">
    <property type="entry name" value="EF_HAND_1"/>
    <property type="match status" value="1"/>
</dbReference>
<reference evidence="4" key="1">
    <citation type="journal article" date="2006" name="Science">
        <title>Ancient noncoding elements conserved in the human genome.</title>
        <authorList>
            <person name="Venkatesh B."/>
            <person name="Kirkness E.F."/>
            <person name="Loh Y.H."/>
            <person name="Halpern A.L."/>
            <person name="Lee A.P."/>
            <person name="Johnson J."/>
            <person name="Dandona N."/>
            <person name="Viswanathan L.D."/>
            <person name="Tay A."/>
            <person name="Venter J.C."/>
            <person name="Strausberg R.L."/>
            <person name="Brenner S."/>
        </authorList>
    </citation>
    <scope>NUCLEOTIDE SEQUENCE [LARGE SCALE GENOMIC DNA]</scope>
</reference>
<feature type="domain" description="EF-hand" evidence="2">
    <location>
        <begin position="24"/>
        <end position="50"/>
    </location>
</feature>
<accession>A0A4W3GND2</accession>
<dbReference type="Gene3D" id="1.10.238.10">
    <property type="entry name" value="EF-hand"/>
    <property type="match status" value="1"/>
</dbReference>
<sequence>YPSSPWARASDKLPLFCASSTVTFKLYDADGNGLLDSSEVDRIIAQMMHVAKYLNWDVTELKPVSPPPPQLAFTPCLSHG</sequence>
<dbReference type="SUPFAM" id="SSF47473">
    <property type="entry name" value="EF-hand"/>
    <property type="match status" value="1"/>
</dbReference>
<dbReference type="GeneTree" id="ENSGT00940000157144"/>
<dbReference type="Ensembl" id="ENSCMIT00000004836.1">
    <property type="protein sequence ID" value="ENSCMIP00000004662.1"/>
    <property type="gene ID" value="ENSCMIG00000002771.1"/>
</dbReference>
<evidence type="ECO:0000256" key="1">
    <source>
        <dbReference type="ARBA" id="ARBA00022837"/>
    </source>
</evidence>
<dbReference type="InterPro" id="IPR011992">
    <property type="entry name" value="EF-hand-dom_pair"/>
</dbReference>
<dbReference type="PROSITE" id="PS50222">
    <property type="entry name" value="EF_HAND_2"/>
    <property type="match status" value="1"/>
</dbReference>
<dbReference type="InParanoid" id="A0A4W3GND2"/>
<evidence type="ECO:0000313" key="3">
    <source>
        <dbReference type="Ensembl" id="ENSCMIP00000004662.1"/>
    </source>
</evidence>
<reference evidence="3" key="5">
    <citation type="submission" date="2025-09" db="UniProtKB">
        <authorList>
            <consortium name="Ensembl"/>
        </authorList>
    </citation>
    <scope>IDENTIFICATION</scope>
</reference>
<reference evidence="3" key="4">
    <citation type="submission" date="2025-08" db="UniProtKB">
        <authorList>
            <consortium name="Ensembl"/>
        </authorList>
    </citation>
    <scope>IDENTIFICATION</scope>
</reference>
<keyword evidence="1" id="KW-0106">Calcium</keyword>